<dbReference type="RefSeq" id="WP_139604531.1">
    <property type="nucleotide sequence ID" value="NZ_VDCQ01000035.1"/>
</dbReference>
<dbReference type="SUPFAM" id="SSF46689">
    <property type="entry name" value="Homeodomain-like"/>
    <property type="match status" value="1"/>
</dbReference>
<dbReference type="InterPro" id="IPR014875">
    <property type="entry name" value="Mor_transcription_activator"/>
</dbReference>
<feature type="domain" description="Mor transcription activator" evidence="1">
    <location>
        <begin position="13"/>
        <end position="86"/>
    </location>
</feature>
<protein>
    <recommendedName>
        <fullName evidence="1">Mor transcription activator domain-containing protein</fullName>
    </recommendedName>
</protein>
<dbReference type="PANTHER" id="PTHR37812">
    <property type="entry name" value="MU-LIKE PROPHAGE FLUMU PROTEIN C"/>
    <property type="match status" value="1"/>
</dbReference>
<dbReference type="Pfam" id="PF08765">
    <property type="entry name" value="Mor"/>
    <property type="match status" value="1"/>
</dbReference>
<evidence type="ECO:0000259" key="1">
    <source>
        <dbReference type="Pfam" id="PF08765"/>
    </source>
</evidence>
<evidence type="ECO:0000313" key="3">
    <source>
        <dbReference type="Proteomes" id="UP000307943"/>
    </source>
</evidence>
<dbReference type="AlphaFoldDB" id="A0A5C4T4L0"/>
<dbReference type="Gene3D" id="1.10.10.60">
    <property type="entry name" value="Homeodomain-like"/>
    <property type="match status" value="1"/>
</dbReference>
<dbReference type="InterPro" id="IPR009057">
    <property type="entry name" value="Homeodomain-like_sf"/>
</dbReference>
<evidence type="ECO:0000313" key="2">
    <source>
        <dbReference type="EMBL" id="TNJ63984.1"/>
    </source>
</evidence>
<dbReference type="InterPro" id="IPR049739">
    <property type="entry name" value="YraL-like"/>
</dbReference>
<proteinExistence type="predicted"/>
<reference evidence="2 3" key="1">
    <citation type="submission" date="2019-05" db="EMBL/GenBank/DDBJ databases">
        <title>We sequenced the genome of Paenibacillus hemerocallicola KCTC 33185 for further insight into its adaptation and study the phylogeny of Paenibacillus.</title>
        <authorList>
            <person name="Narsing Rao M.P."/>
        </authorList>
    </citation>
    <scope>NUCLEOTIDE SEQUENCE [LARGE SCALE GENOMIC DNA]</scope>
    <source>
        <strain evidence="2 3">KCTC 33185</strain>
    </source>
</reference>
<accession>A0A5C4T4L0</accession>
<gene>
    <name evidence="2" type="ORF">FE784_22785</name>
</gene>
<dbReference type="OrthoDB" id="9800398at2"/>
<sequence length="91" mass="10765">MSKYKNARDVLPESLIREIQKYVRGEHLYIPQTERIGWGKKSGSRAEIEHRNNEIFRQYMDGTSVAELAEMYYLSEERIRGILYGQHTELS</sequence>
<dbReference type="Proteomes" id="UP000307943">
    <property type="component" value="Unassembled WGS sequence"/>
</dbReference>
<dbReference type="NCBIfam" id="NF040785">
    <property type="entry name" value="CD3324_fam"/>
    <property type="match status" value="1"/>
</dbReference>
<keyword evidence="3" id="KW-1185">Reference proteome</keyword>
<dbReference type="PANTHER" id="PTHR37812:SF1">
    <property type="entry name" value="MU-LIKE PROPHAGE FLUMU PROTEIN C"/>
    <property type="match status" value="1"/>
</dbReference>
<name>A0A5C4T4L0_9BACL</name>
<dbReference type="EMBL" id="VDCQ01000035">
    <property type="protein sequence ID" value="TNJ63984.1"/>
    <property type="molecule type" value="Genomic_DNA"/>
</dbReference>
<organism evidence="2 3">
    <name type="scientific">Paenibacillus hemerocallicola</name>
    <dbReference type="NCBI Taxonomy" id="1172614"/>
    <lineage>
        <taxon>Bacteria</taxon>
        <taxon>Bacillati</taxon>
        <taxon>Bacillota</taxon>
        <taxon>Bacilli</taxon>
        <taxon>Bacillales</taxon>
        <taxon>Paenibacillaceae</taxon>
        <taxon>Paenibacillus</taxon>
    </lineage>
</organism>
<dbReference type="InterPro" id="IPR052411">
    <property type="entry name" value="c-mor_Regulatory_Protein"/>
</dbReference>
<comment type="caution">
    <text evidence="2">The sequence shown here is derived from an EMBL/GenBank/DDBJ whole genome shotgun (WGS) entry which is preliminary data.</text>
</comment>